<reference evidence="2" key="1">
    <citation type="submission" date="2024-05" db="EMBL/GenBank/DDBJ databases">
        <title>Genome sequencing of novel strain.</title>
        <authorList>
            <person name="Ganbat D."/>
            <person name="Ganbat S."/>
            <person name="Lee S.-J."/>
        </authorList>
    </citation>
    <scope>NUCLEOTIDE SEQUENCE</scope>
    <source>
        <strain evidence="2">SMD15-11</strain>
    </source>
</reference>
<dbReference type="AlphaFoldDB" id="A0AB39V130"/>
<name>A0AB39V130_9GAMM</name>
<dbReference type="Pfam" id="PF07963">
    <property type="entry name" value="N_methyl"/>
    <property type="match status" value="1"/>
</dbReference>
<dbReference type="KEGG" id="tcd:AAIA72_07940"/>
<gene>
    <name evidence="2" type="ORF">AAIA72_07940</name>
</gene>
<keyword evidence="1" id="KW-0812">Transmembrane</keyword>
<keyword evidence="1" id="KW-0472">Membrane</keyword>
<accession>A0AB39V130</accession>
<protein>
    <submittedName>
        <fullName evidence="2">PilW family protein</fullName>
    </submittedName>
</protein>
<keyword evidence="1" id="KW-1133">Transmembrane helix</keyword>
<feature type="transmembrane region" description="Helical" evidence="1">
    <location>
        <begin position="12"/>
        <end position="34"/>
    </location>
</feature>
<evidence type="ECO:0000256" key="1">
    <source>
        <dbReference type="SAM" id="Phobius"/>
    </source>
</evidence>
<dbReference type="InterPro" id="IPR032092">
    <property type="entry name" value="PilW"/>
</dbReference>
<sequence>MKMMSRQRGVSLVELMVALLLGLFLIGGAIQVFLSGKQTYQSVSAKSEVSGNLRAAEYLLASHLHQAGYWDSVDAMRRFRAHGGFAEEAVLAGKNNVTATGIEPGTDELWVRFTGSADGSVQTCAGSTPADNQLVVEHFYVRPPDTSAGSTETEPVLMCEATVYALNLNTGVIGAQVSQVTVPLISGIEGFQVLYATGGASAQYVEAGSGLDWANVAGARFALLAVSQNRAGAMSRSTGFDLLGSTVTDPGDGHVRHVLQQVVSLRNRNPGV</sequence>
<organism evidence="2">
    <name type="scientific">Thermohahella caldifontis</name>
    <dbReference type="NCBI Taxonomy" id="3142973"/>
    <lineage>
        <taxon>Bacteria</taxon>
        <taxon>Pseudomonadati</taxon>
        <taxon>Pseudomonadota</taxon>
        <taxon>Gammaproteobacteria</taxon>
        <taxon>Oceanospirillales</taxon>
        <taxon>Hahellaceae</taxon>
        <taxon>Thermohahella</taxon>
    </lineage>
</organism>
<dbReference type="GO" id="GO:0043683">
    <property type="term" value="P:type IV pilus assembly"/>
    <property type="evidence" value="ECO:0007669"/>
    <property type="project" value="InterPro"/>
</dbReference>
<dbReference type="PROSITE" id="PS00409">
    <property type="entry name" value="PROKAR_NTER_METHYL"/>
    <property type="match status" value="1"/>
</dbReference>
<dbReference type="RefSeq" id="WP_369602868.1">
    <property type="nucleotide sequence ID" value="NZ_CP154858.1"/>
</dbReference>
<evidence type="ECO:0000313" key="2">
    <source>
        <dbReference type="EMBL" id="XDT73890.1"/>
    </source>
</evidence>
<dbReference type="EMBL" id="CP154858">
    <property type="protein sequence ID" value="XDT73890.1"/>
    <property type="molecule type" value="Genomic_DNA"/>
</dbReference>
<dbReference type="InterPro" id="IPR012902">
    <property type="entry name" value="N_methyl_site"/>
</dbReference>
<dbReference type="Pfam" id="PF16074">
    <property type="entry name" value="PilW"/>
    <property type="match status" value="1"/>
</dbReference>
<proteinExistence type="predicted"/>